<name>A0ABR6F0S0_9SPHI</name>
<organism evidence="2 3">
    <name type="scientific">Pedobacter gandavensis</name>
    <dbReference type="NCBI Taxonomy" id="2679963"/>
    <lineage>
        <taxon>Bacteria</taxon>
        <taxon>Pseudomonadati</taxon>
        <taxon>Bacteroidota</taxon>
        <taxon>Sphingobacteriia</taxon>
        <taxon>Sphingobacteriales</taxon>
        <taxon>Sphingobacteriaceae</taxon>
        <taxon>Pedobacter</taxon>
    </lineage>
</organism>
<evidence type="ECO:0000313" key="2">
    <source>
        <dbReference type="EMBL" id="MBB2150629.1"/>
    </source>
</evidence>
<feature type="transmembrane region" description="Helical" evidence="1">
    <location>
        <begin position="6"/>
        <end position="27"/>
    </location>
</feature>
<accession>A0ABR6F0S0</accession>
<keyword evidence="1" id="KW-1133">Transmembrane helix</keyword>
<gene>
    <name evidence="2" type="ORF">GM920_17150</name>
</gene>
<protein>
    <submittedName>
        <fullName evidence="2">Uncharacterized protein</fullName>
    </submittedName>
</protein>
<dbReference type="Pfam" id="PF26622">
    <property type="entry name" value="DUF8199"/>
    <property type="match status" value="1"/>
</dbReference>
<evidence type="ECO:0000313" key="3">
    <source>
        <dbReference type="Proteomes" id="UP000636110"/>
    </source>
</evidence>
<reference evidence="2 3" key="1">
    <citation type="submission" date="2019-11" db="EMBL/GenBank/DDBJ databases">
        <title>Description of Pedobacter sp. LMG 31462T.</title>
        <authorList>
            <person name="Carlier A."/>
            <person name="Qi S."/>
            <person name="Vandamme P."/>
        </authorList>
    </citation>
    <scope>NUCLEOTIDE SEQUENCE [LARGE SCALE GENOMIC DNA]</scope>
    <source>
        <strain evidence="2 3">LMG 31462</strain>
    </source>
</reference>
<evidence type="ECO:0000256" key="1">
    <source>
        <dbReference type="SAM" id="Phobius"/>
    </source>
</evidence>
<dbReference type="RefSeq" id="WP_182959739.1">
    <property type="nucleotide sequence ID" value="NZ_WNXC01000006.1"/>
</dbReference>
<keyword evidence="1" id="KW-0812">Transmembrane</keyword>
<proteinExistence type="predicted"/>
<keyword evidence="3" id="KW-1185">Reference proteome</keyword>
<dbReference type="InterPro" id="IPR058512">
    <property type="entry name" value="DUF8199"/>
</dbReference>
<sequence>MKKIGALSFATFYLMITTGMFVCLLHCSMGSMLTLGSQEVHVEAKSAPMQAAVVSEADCACCEHHGEYAVKENVKTAATTGLKARYVLSAASQNAFSYLIRSLSVESTGDWTDHNSAPAFKKTPIYLSNRVLII</sequence>
<comment type="caution">
    <text evidence="2">The sequence shown here is derived from an EMBL/GenBank/DDBJ whole genome shotgun (WGS) entry which is preliminary data.</text>
</comment>
<dbReference type="EMBL" id="WNXC01000006">
    <property type="protein sequence ID" value="MBB2150629.1"/>
    <property type="molecule type" value="Genomic_DNA"/>
</dbReference>
<dbReference type="Proteomes" id="UP000636110">
    <property type="component" value="Unassembled WGS sequence"/>
</dbReference>
<keyword evidence="1" id="KW-0472">Membrane</keyword>